<evidence type="ECO:0000313" key="5">
    <source>
        <dbReference type="Proteomes" id="UP001497480"/>
    </source>
</evidence>
<dbReference type="InterPro" id="IPR017451">
    <property type="entry name" value="F-box-assoc_interact_dom"/>
</dbReference>
<keyword evidence="5" id="KW-1185">Reference proteome</keyword>
<evidence type="ECO:0008006" key="6">
    <source>
        <dbReference type="Google" id="ProtNLM"/>
    </source>
</evidence>
<comment type="caution">
    <text evidence="4">The sequence shown here is derived from an EMBL/GenBank/DDBJ whole genome shotgun (WGS) entry which is preliminary data.</text>
</comment>
<dbReference type="InterPro" id="IPR015915">
    <property type="entry name" value="Kelch-typ_b-propeller"/>
</dbReference>
<evidence type="ECO:0000313" key="3">
    <source>
        <dbReference type="EMBL" id="CAL0309390.1"/>
    </source>
</evidence>
<dbReference type="EMBL" id="CAXHTB010000007">
    <property type="protein sequence ID" value="CAL0309394.1"/>
    <property type="molecule type" value="Genomic_DNA"/>
</dbReference>
<evidence type="ECO:0000313" key="4">
    <source>
        <dbReference type="EMBL" id="CAL0309394.1"/>
    </source>
</evidence>
<sequence>MEEVKGRRKVKRMRGRTELAEDLVENILARLSVKSLMRFKCVDRSWNVLFKTPTFVNNHLQIHRNQDILMFSHTHNFRWEVLNKNYSLSRIDTRDLFPEFDSEGYHCDDNIHSFNTQGHCNGVFCICVFYNHEIIPGEGRYHELILWNPATREVKVVPPPPMSSRSHRYNLFFGFGADPNSNDLKIVNLIIDDENSHPPYSVLYNLITNSWTLITIDPLPVDATDSTYDMKGFLAKGVCYWIISQSYKNYRDILCFDFHNNQFHILKRPPTSIGYNHDFITEVNDSTAYVVHYGDSYYHTGYSRNVEIWILENDRWTKKYTFPPFEVLDGLYAIWKDGAEFIGVVVQAANFEVFNSDSQSIRDLRVRSLTTDVLYKYVESIASLSF</sequence>
<feature type="domain" description="F-box" evidence="1">
    <location>
        <begin position="19"/>
        <end position="55"/>
    </location>
</feature>
<dbReference type="SUPFAM" id="SSF50965">
    <property type="entry name" value="Galactose oxidase, central domain"/>
    <property type="match status" value="1"/>
</dbReference>
<dbReference type="CDD" id="cd22157">
    <property type="entry name" value="F-box_AtFBW1-like"/>
    <property type="match status" value="1"/>
</dbReference>
<organism evidence="4 5">
    <name type="scientific">Lupinus luteus</name>
    <name type="common">European yellow lupine</name>
    <dbReference type="NCBI Taxonomy" id="3873"/>
    <lineage>
        <taxon>Eukaryota</taxon>
        <taxon>Viridiplantae</taxon>
        <taxon>Streptophyta</taxon>
        <taxon>Embryophyta</taxon>
        <taxon>Tracheophyta</taxon>
        <taxon>Spermatophyta</taxon>
        <taxon>Magnoliopsida</taxon>
        <taxon>eudicotyledons</taxon>
        <taxon>Gunneridae</taxon>
        <taxon>Pentapetalae</taxon>
        <taxon>rosids</taxon>
        <taxon>fabids</taxon>
        <taxon>Fabales</taxon>
        <taxon>Fabaceae</taxon>
        <taxon>Papilionoideae</taxon>
        <taxon>50 kb inversion clade</taxon>
        <taxon>genistoids sensu lato</taxon>
        <taxon>core genistoids</taxon>
        <taxon>Genisteae</taxon>
        <taxon>Lupinus</taxon>
    </lineage>
</organism>
<dbReference type="Proteomes" id="UP001497480">
    <property type="component" value="Unassembled WGS sequence"/>
</dbReference>
<dbReference type="PANTHER" id="PTHR31672:SF13">
    <property type="entry name" value="F-BOX PROTEIN CPR30-LIKE"/>
    <property type="match status" value="1"/>
</dbReference>
<reference evidence="4 5" key="1">
    <citation type="submission" date="2024-03" db="EMBL/GenBank/DDBJ databases">
        <authorList>
            <person name="Martinez-Hernandez J."/>
        </authorList>
    </citation>
    <scope>NUCLEOTIDE SEQUENCE [LARGE SCALE GENOMIC DNA]</scope>
</reference>
<dbReference type="InterPro" id="IPR050796">
    <property type="entry name" value="SCF_F-box_component"/>
</dbReference>
<dbReference type="EMBL" id="CAXHTB010000007">
    <property type="protein sequence ID" value="CAL0309390.1"/>
    <property type="molecule type" value="Genomic_DNA"/>
</dbReference>
<dbReference type="InterPro" id="IPR006527">
    <property type="entry name" value="F-box-assoc_dom_typ1"/>
</dbReference>
<dbReference type="InterPro" id="IPR036047">
    <property type="entry name" value="F-box-like_dom_sf"/>
</dbReference>
<dbReference type="InterPro" id="IPR011043">
    <property type="entry name" value="Gal_Oxase/kelch_b-propeller"/>
</dbReference>
<evidence type="ECO:0000259" key="2">
    <source>
        <dbReference type="Pfam" id="PF07734"/>
    </source>
</evidence>
<gene>
    <name evidence="3" type="ORF">LLUT_LOCUS10450</name>
    <name evidence="4" type="ORF">LLUT_LOCUS10454</name>
</gene>
<protein>
    <recommendedName>
        <fullName evidence="6">F-box domain-containing protein</fullName>
    </recommendedName>
</protein>
<dbReference type="AlphaFoldDB" id="A0AAV1WJ78"/>
<dbReference type="Pfam" id="PF07734">
    <property type="entry name" value="FBA_1"/>
    <property type="match status" value="1"/>
</dbReference>
<dbReference type="SUPFAM" id="SSF81383">
    <property type="entry name" value="F-box domain"/>
    <property type="match status" value="1"/>
</dbReference>
<dbReference type="Gene3D" id="2.120.10.80">
    <property type="entry name" value="Kelch-type beta propeller"/>
    <property type="match status" value="1"/>
</dbReference>
<name>A0AAV1WJ78_LUPLU</name>
<accession>A0AAV1WJ78</accession>
<evidence type="ECO:0000259" key="1">
    <source>
        <dbReference type="Pfam" id="PF00646"/>
    </source>
</evidence>
<dbReference type="PANTHER" id="PTHR31672">
    <property type="entry name" value="BNACNNG10540D PROTEIN"/>
    <property type="match status" value="1"/>
</dbReference>
<proteinExistence type="predicted"/>
<feature type="domain" description="F-box associated beta-propeller type 1" evidence="2">
    <location>
        <begin position="113"/>
        <end position="312"/>
    </location>
</feature>
<dbReference type="NCBIfam" id="TIGR01640">
    <property type="entry name" value="F_box_assoc_1"/>
    <property type="match status" value="1"/>
</dbReference>
<dbReference type="Pfam" id="PF00646">
    <property type="entry name" value="F-box"/>
    <property type="match status" value="1"/>
</dbReference>
<dbReference type="InterPro" id="IPR001810">
    <property type="entry name" value="F-box_dom"/>
</dbReference>